<dbReference type="EMBL" id="UINC01035989">
    <property type="protein sequence ID" value="SVB29271.1"/>
    <property type="molecule type" value="Genomic_DNA"/>
</dbReference>
<dbReference type="AlphaFoldDB" id="A0A382CUQ9"/>
<name>A0A382CUQ9_9ZZZZ</name>
<gene>
    <name evidence="1" type="ORF">METZ01_LOCUS182125</name>
</gene>
<protein>
    <submittedName>
        <fullName evidence="1">Uncharacterized protein</fullName>
    </submittedName>
</protein>
<evidence type="ECO:0000313" key="1">
    <source>
        <dbReference type="EMBL" id="SVB29271.1"/>
    </source>
</evidence>
<reference evidence="1" key="1">
    <citation type="submission" date="2018-05" db="EMBL/GenBank/DDBJ databases">
        <authorList>
            <person name="Lanie J.A."/>
            <person name="Ng W.-L."/>
            <person name="Kazmierczak K.M."/>
            <person name="Andrzejewski T.M."/>
            <person name="Davidsen T.M."/>
            <person name="Wayne K.J."/>
            <person name="Tettelin H."/>
            <person name="Glass J.I."/>
            <person name="Rusch D."/>
            <person name="Podicherti R."/>
            <person name="Tsui H.-C.T."/>
            <person name="Winkler M.E."/>
        </authorList>
    </citation>
    <scope>NUCLEOTIDE SEQUENCE</scope>
</reference>
<organism evidence="1">
    <name type="scientific">marine metagenome</name>
    <dbReference type="NCBI Taxonomy" id="408172"/>
    <lineage>
        <taxon>unclassified sequences</taxon>
        <taxon>metagenomes</taxon>
        <taxon>ecological metagenomes</taxon>
    </lineage>
</organism>
<accession>A0A382CUQ9</accession>
<sequence>MLVERIISLAANMHRAEKQKIMAA</sequence>
<proteinExistence type="predicted"/>